<evidence type="ECO:0000313" key="1">
    <source>
        <dbReference type="EMBL" id="ADI37940.1"/>
    </source>
</evidence>
<name>D6YUX9_WADCW</name>
<reference evidence="1 2" key="1">
    <citation type="journal article" date="2010" name="PLoS ONE">
        <title>The Waddlia genome: a window into chlamydial biology.</title>
        <authorList>
            <person name="Bertelli C."/>
            <person name="Collyn F."/>
            <person name="Croxatto A."/>
            <person name="Ruckert C."/>
            <person name="Polkinghorne A."/>
            <person name="Kebbi-Beghdadi C."/>
            <person name="Goesmann A."/>
            <person name="Vaughan L."/>
            <person name="Greub G."/>
        </authorList>
    </citation>
    <scope>NUCLEOTIDE SEQUENCE [LARGE SCALE GENOMIC DNA]</scope>
    <source>
        <strain evidence="2">ATCC VR-1470 / WSU 86-1044</strain>
    </source>
</reference>
<dbReference type="KEGG" id="wch:wcw_0570"/>
<sequence>MKSSFFPSALCKGYFIFKKSTKNPYLFPTT</sequence>
<gene>
    <name evidence="1" type="ordered locus">wcw_0570</name>
</gene>
<dbReference type="STRING" id="716544.wcw_0570"/>
<keyword evidence="2" id="KW-1185">Reference proteome</keyword>
<dbReference type="EMBL" id="CP001928">
    <property type="protein sequence ID" value="ADI37940.1"/>
    <property type="molecule type" value="Genomic_DNA"/>
</dbReference>
<evidence type="ECO:0000313" key="2">
    <source>
        <dbReference type="Proteomes" id="UP000001505"/>
    </source>
</evidence>
<organism evidence="1 2">
    <name type="scientific">Waddlia chondrophila (strain ATCC VR-1470 / WSU 86-1044)</name>
    <dbReference type="NCBI Taxonomy" id="716544"/>
    <lineage>
        <taxon>Bacteria</taxon>
        <taxon>Pseudomonadati</taxon>
        <taxon>Chlamydiota</taxon>
        <taxon>Chlamydiia</taxon>
        <taxon>Parachlamydiales</taxon>
        <taxon>Waddliaceae</taxon>
        <taxon>Waddlia</taxon>
    </lineage>
</organism>
<dbReference type="HOGENOM" id="CLU_3406090_0_0_0"/>
<accession>D6YUX9</accession>
<dbReference type="Proteomes" id="UP000001505">
    <property type="component" value="Chromosome"/>
</dbReference>
<proteinExistence type="predicted"/>
<protein>
    <submittedName>
        <fullName evidence="1">Uncharacterized protein</fullName>
    </submittedName>
</protein>
<dbReference type="AlphaFoldDB" id="D6YUX9"/>